<dbReference type="AlphaFoldDB" id="A0A6C0FXP1"/>
<dbReference type="InterPro" id="IPR004509">
    <property type="entry name" value="Competence_ComEA_HhH"/>
</dbReference>
<feature type="domain" description="Helix-hairpin-helix DNA-binding motif class 1" evidence="2">
    <location>
        <begin position="173"/>
        <end position="192"/>
    </location>
</feature>
<reference evidence="3 4" key="1">
    <citation type="submission" date="2020-01" db="EMBL/GenBank/DDBJ databases">
        <title>Paenibacillus sp. nov., isolated from tomato rhizosphere.</title>
        <authorList>
            <person name="Weon H.-Y."/>
            <person name="Lee S.A."/>
        </authorList>
    </citation>
    <scope>NUCLEOTIDE SEQUENCE [LARGE SCALE GENOMIC DNA]</scope>
    <source>
        <strain evidence="3 4">12200R-189</strain>
    </source>
</reference>
<dbReference type="Pfam" id="PF12836">
    <property type="entry name" value="HHH_3"/>
    <property type="match status" value="1"/>
</dbReference>
<evidence type="ECO:0000256" key="1">
    <source>
        <dbReference type="SAM" id="MobiDB-lite"/>
    </source>
</evidence>
<dbReference type="SUPFAM" id="SSF47781">
    <property type="entry name" value="RuvA domain 2-like"/>
    <property type="match status" value="1"/>
</dbReference>
<dbReference type="GO" id="GO:0006281">
    <property type="term" value="P:DNA repair"/>
    <property type="evidence" value="ECO:0007669"/>
    <property type="project" value="InterPro"/>
</dbReference>
<feature type="compositionally biased region" description="Low complexity" evidence="1">
    <location>
        <begin position="93"/>
        <end position="104"/>
    </location>
</feature>
<gene>
    <name evidence="3" type="ORF">GXP70_10045</name>
</gene>
<dbReference type="Gene3D" id="1.10.150.320">
    <property type="entry name" value="Photosystem II 12 kDa extrinsic protein"/>
    <property type="match status" value="1"/>
</dbReference>
<feature type="compositionally biased region" description="Low complexity" evidence="1">
    <location>
        <begin position="113"/>
        <end position="126"/>
    </location>
</feature>
<dbReference type="InterPro" id="IPR051675">
    <property type="entry name" value="Endo/Exo/Phosphatase_dom_1"/>
</dbReference>
<proteinExistence type="predicted"/>
<dbReference type="Proteomes" id="UP000476064">
    <property type="component" value="Chromosome"/>
</dbReference>
<dbReference type="PANTHER" id="PTHR21180">
    <property type="entry name" value="ENDONUCLEASE/EXONUCLEASE/PHOSPHATASE FAMILY DOMAIN-CONTAINING PROTEIN 1"/>
    <property type="match status" value="1"/>
</dbReference>
<sequence length="227" mass="23832">MKRRIRRSSWSGSRLGAGACILVSILLIAIAMMQNGAQAKPGWTAMNEQVDRALAPLEQREANVPKETAGDKKKQPAASGQERDAEKRTAGSQAADKQADAKQAPNLKAEDMQAPAQQEAAGQAEVKQSDSASTATDGMAGDGAKPRQLGAESQQAGAASNEGKIDVNHASAAELDALPGIGAAKAEAIVADRERNGLFRNPDDLLRVKGIGPKLLDKMKSYIVLQP</sequence>
<dbReference type="GO" id="GO:0015627">
    <property type="term" value="C:type II protein secretion system complex"/>
    <property type="evidence" value="ECO:0007669"/>
    <property type="project" value="TreeGrafter"/>
</dbReference>
<dbReference type="InterPro" id="IPR010994">
    <property type="entry name" value="RuvA_2-like"/>
</dbReference>
<keyword evidence="4" id="KW-1185">Reference proteome</keyword>
<dbReference type="InterPro" id="IPR003583">
    <property type="entry name" value="Hlx-hairpin-Hlx_DNA-bd_motif"/>
</dbReference>
<evidence type="ECO:0000313" key="3">
    <source>
        <dbReference type="EMBL" id="QHT60251.1"/>
    </source>
</evidence>
<dbReference type="PANTHER" id="PTHR21180:SF32">
    <property type="entry name" value="ENDONUCLEASE_EXONUCLEASE_PHOSPHATASE FAMILY DOMAIN-CONTAINING PROTEIN 1"/>
    <property type="match status" value="1"/>
</dbReference>
<feature type="compositionally biased region" description="Basic and acidic residues" evidence="1">
    <location>
        <begin position="58"/>
        <end position="74"/>
    </location>
</feature>
<dbReference type="NCBIfam" id="TIGR00426">
    <property type="entry name" value="competence protein ComEA helix-hairpin-helix repeat region"/>
    <property type="match status" value="1"/>
</dbReference>
<dbReference type="EMBL" id="CP048209">
    <property type="protein sequence ID" value="QHT60251.1"/>
    <property type="molecule type" value="Genomic_DNA"/>
</dbReference>
<feature type="domain" description="Helix-hairpin-helix DNA-binding motif class 1" evidence="2">
    <location>
        <begin position="203"/>
        <end position="222"/>
    </location>
</feature>
<evidence type="ECO:0000259" key="2">
    <source>
        <dbReference type="SMART" id="SM00278"/>
    </source>
</evidence>
<protein>
    <recommendedName>
        <fullName evidence="2">Helix-hairpin-helix DNA-binding motif class 1 domain-containing protein</fullName>
    </recommendedName>
</protein>
<dbReference type="RefSeq" id="WP_162356320.1">
    <property type="nucleotide sequence ID" value="NZ_CP048209.1"/>
</dbReference>
<feature type="region of interest" description="Disordered" evidence="1">
    <location>
        <begin position="54"/>
        <end position="165"/>
    </location>
</feature>
<evidence type="ECO:0000313" key="4">
    <source>
        <dbReference type="Proteomes" id="UP000476064"/>
    </source>
</evidence>
<dbReference type="GO" id="GO:0003677">
    <property type="term" value="F:DNA binding"/>
    <property type="evidence" value="ECO:0007669"/>
    <property type="project" value="InterPro"/>
</dbReference>
<accession>A0A6C0FXP1</accession>
<dbReference type="SMART" id="SM00278">
    <property type="entry name" value="HhH1"/>
    <property type="match status" value="2"/>
</dbReference>
<dbReference type="KEGG" id="plyc:GXP70_10045"/>
<dbReference type="GO" id="GO:0015628">
    <property type="term" value="P:protein secretion by the type II secretion system"/>
    <property type="evidence" value="ECO:0007669"/>
    <property type="project" value="TreeGrafter"/>
</dbReference>
<organism evidence="3 4">
    <name type="scientific">Paenibacillus lycopersici</name>
    <dbReference type="NCBI Taxonomy" id="2704462"/>
    <lineage>
        <taxon>Bacteria</taxon>
        <taxon>Bacillati</taxon>
        <taxon>Bacillota</taxon>
        <taxon>Bacilli</taxon>
        <taxon>Bacillales</taxon>
        <taxon>Paenibacillaceae</taxon>
        <taxon>Paenibacillus</taxon>
    </lineage>
</organism>
<name>A0A6C0FXP1_9BACL</name>